<dbReference type="InterPro" id="IPR004099">
    <property type="entry name" value="Pyr_nucl-diS_OxRdtase_dimer"/>
</dbReference>
<dbReference type="InterPro" id="IPR006338">
    <property type="entry name" value="Thioredoxin/glutathione_Rdtase"/>
</dbReference>
<dbReference type="SUPFAM" id="SSF52833">
    <property type="entry name" value="Thioredoxin-like"/>
    <property type="match status" value="1"/>
</dbReference>
<dbReference type="InterPro" id="IPR016156">
    <property type="entry name" value="FAD/NAD-linked_Rdtase_dimer_sf"/>
</dbReference>
<dbReference type="PANTHER" id="PTHR42737">
    <property type="entry name" value="GLUTATHIONE REDUCTASE"/>
    <property type="match status" value="1"/>
</dbReference>
<dbReference type="Gene3D" id="3.50.50.60">
    <property type="entry name" value="FAD/NAD(P)-binding domain"/>
    <property type="match status" value="2"/>
</dbReference>
<sequence length="563" mass="61419">MRQVKELFSSLGVDCNILELDQVDDGASVQEVLSEITNQRTVPSIFVNKVHVGGCDRTFQAHQSGLLQKLLEEDPAYDYDLIVIGGGSGGLSCAQEAAVLGRRVMVLDVVVPSPQRTSWGLGGTCVNVGCIPKKLMHQAALLGQALTDSRKFGWEYSQQVKHNWETMTEAIQNHIGSMTRGYRRALREKAVAHVNSCGEFVEHHKIKATNGKGQETFYTAAKFVIATGERPRYLGIQGDKEYCITSDDLFSLPYCPGATLVVGASPAALECAGVLAGLGLEVTVMVRSQLLRGFDQEMAEKVGSSMQQLGVRFLRKFVPVEVQQLEKGSPGKLKVVAQSTEGTEMIEGLYNTVLLAIGRDSCTKKIGLEKIGVKVNEKTGKIPVNDVEQSSVPYVYAVGDVVEGKPELTPVAVQAGKLLARRLFGGRSEKCDYINAPTVVFTPLEYGCCGYAEEKAVEVYRKENLEVYHTLFWPLEWTVARRDSNTCYAKIICSKFDNDRVIGFHVLGPKAGEITQGFAAAMKCGLTKQLLDDTIGIHPTCAEVFTTLEITKSSGLDITQKGC</sequence>
<dbReference type="CDD" id="cd03419">
    <property type="entry name" value="GRX_GRXh_1_2_like"/>
    <property type="match status" value="1"/>
</dbReference>
<evidence type="ECO:0000256" key="3">
    <source>
        <dbReference type="ARBA" id="ARBA00012610"/>
    </source>
</evidence>
<dbReference type="Pfam" id="PF07992">
    <property type="entry name" value="Pyr_redox_2"/>
    <property type="match status" value="1"/>
</dbReference>
<keyword evidence="15" id="KW-1185">Reference proteome</keyword>
<evidence type="ECO:0000259" key="12">
    <source>
        <dbReference type="Pfam" id="PF00462"/>
    </source>
</evidence>
<evidence type="ECO:0000259" key="14">
    <source>
        <dbReference type="Pfam" id="PF07992"/>
    </source>
</evidence>
<dbReference type="Pfam" id="PF00462">
    <property type="entry name" value="Glutaredoxin"/>
    <property type="match status" value="1"/>
</dbReference>
<comment type="cofactor">
    <cofactor evidence="1">
        <name>FAD</name>
        <dbReference type="ChEBI" id="CHEBI:57692"/>
    </cofactor>
</comment>
<evidence type="ECO:0000256" key="8">
    <source>
        <dbReference type="ARBA" id="ARBA00023002"/>
    </source>
</evidence>
<evidence type="ECO:0000313" key="16">
    <source>
        <dbReference type="RefSeq" id="XP_057410942.1"/>
    </source>
</evidence>
<dbReference type="InterPro" id="IPR001100">
    <property type="entry name" value="Pyr_nuc-diS_OxRdtase"/>
</dbReference>
<evidence type="ECO:0000256" key="2">
    <source>
        <dbReference type="ARBA" id="ARBA00007532"/>
    </source>
</evidence>
<dbReference type="SUPFAM" id="SSF51905">
    <property type="entry name" value="FAD/NAD(P)-binding domain"/>
    <property type="match status" value="1"/>
</dbReference>
<dbReference type="RefSeq" id="XP_057410942.1">
    <property type="nucleotide sequence ID" value="XM_057554959.1"/>
</dbReference>
<evidence type="ECO:0000256" key="4">
    <source>
        <dbReference type="ARBA" id="ARBA00022630"/>
    </source>
</evidence>
<dbReference type="InterPro" id="IPR012999">
    <property type="entry name" value="Pyr_OxRdtase_I_AS"/>
</dbReference>
<keyword evidence="6" id="KW-0521">NADP</keyword>
<evidence type="ECO:0000256" key="10">
    <source>
        <dbReference type="ARBA" id="ARBA00023284"/>
    </source>
</evidence>
<feature type="domain" description="FAD/NAD(P)-binding" evidence="14">
    <location>
        <begin position="79"/>
        <end position="416"/>
    </location>
</feature>
<dbReference type="InterPro" id="IPR023753">
    <property type="entry name" value="FAD/NAD-binding_dom"/>
</dbReference>
<dbReference type="PRINTS" id="PR00411">
    <property type="entry name" value="PNDRDTASEI"/>
</dbReference>
<organism evidence="15 16">
    <name type="scientific">Balaenoptera acutorostrata</name>
    <name type="common">Common minke whale</name>
    <name type="synonym">Balaena rostrata</name>
    <dbReference type="NCBI Taxonomy" id="9767"/>
    <lineage>
        <taxon>Eukaryota</taxon>
        <taxon>Metazoa</taxon>
        <taxon>Chordata</taxon>
        <taxon>Craniata</taxon>
        <taxon>Vertebrata</taxon>
        <taxon>Euteleostomi</taxon>
        <taxon>Mammalia</taxon>
        <taxon>Eutheria</taxon>
        <taxon>Laurasiatheria</taxon>
        <taxon>Artiodactyla</taxon>
        <taxon>Whippomorpha</taxon>
        <taxon>Cetacea</taxon>
        <taxon>Mysticeti</taxon>
        <taxon>Balaenopteridae</taxon>
        <taxon>Balaenoptera</taxon>
    </lineage>
</organism>
<evidence type="ECO:0000256" key="5">
    <source>
        <dbReference type="ARBA" id="ARBA00022827"/>
    </source>
</evidence>
<keyword evidence="5 11" id="KW-0274">FAD</keyword>
<evidence type="ECO:0000256" key="9">
    <source>
        <dbReference type="ARBA" id="ARBA00023157"/>
    </source>
</evidence>
<keyword evidence="10 11" id="KW-0676">Redox-active center</keyword>
<dbReference type="PRINTS" id="PR00368">
    <property type="entry name" value="FADPNR"/>
</dbReference>
<evidence type="ECO:0000256" key="1">
    <source>
        <dbReference type="ARBA" id="ARBA00001974"/>
    </source>
</evidence>
<evidence type="ECO:0000256" key="7">
    <source>
        <dbReference type="ARBA" id="ARBA00022933"/>
    </source>
</evidence>
<comment type="similarity">
    <text evidence="2 11">Belongs to the class-I pyridine nucleotide-disulfide oxidoreductase family.</text>
</comment>
<dbReference type="Gene3D" id="3.40.30.10">
    <property type="entry name" value="Glutaredoxin"/>
    <property type="match status" value="1"/>
</dbReference>
<accession>A0ABM3U9C3</accession>
<dbReference type="PROSITE" id="PS51354">
    <property type="entry name" value="GLUTAREDOXIN_2"/>
    <property type="match status" value="1"/>
</dbReference>
<keyword evidence="9" id="KW-1015">Disulfide bond</keyword>
<feature type="domain" description="Glutaredoxin" evidence="12">
    <location>
        <begin position="3"/>
        <end position="52"/>
    </location>
</feature>
<reference evidence="16" key="1">
    <citation type="submission" date="2025-08" db="UniProtKB">
        <authorList>
            <consortium name="RefSeq"/>
        </authorList>
    </citation>
    <scope>IDENTIFICATION</scope>
</reference>
<proteinExistence type="inferred from homology"/>
<keyword evidence="4 11" id="KW-0285">Flavoprotein</keyword>
<dbReference type="InterPro" id="IPR002109">
    <property type="entry name" value="Glutaredoxin"/>
</dbReference>
<dbReference type="PANTHER" id="PTHR42737:SF6">
    <property type="entry name" value="THIOREDOXIN-DISULFIDE REDUCTASE"/>
    <property type="match status" value="1"/>
</dbReference>
<dbReference type="PROSITE" id="PS00076">
    <property type="entry name" value="PYRIDINE_REDOX_1"/>
    <property type="match status" value="1"/>
</dbReference>
<dbReference type="PIRSF" id="PIRSF000350">
    <property type="entry name" value="Mercury_reductase_MerA"/>
    <property type="match status" value="1"/>
</dbReference>
<evidence type="ECO:0000313" key="15">
    <source>
        <dbReference type="Proteomes" id="UP001652580"/>
    </source>
</evidence>
<feature type="domain" description="Pyridine nucleotide-disulphide oxidoreductase dimerisation" evidence="13">
    <location>
        <begin position="437"/>
        <end position="547"/>
    </location>
</feature>
<evidence type="ECO:0000259" key="13">
    <source>
        <dbReference type="Pfam" id="PF02852"/>
    </source>
</evidence>
<keyword evidence="8 11" id="KW-0560">Oxidoreductase</keyword>
<gene>
    <name evidence="16" type="primary">TXNRD3</name>
</gene>
<dbReference type="SUPFAM" id="SSF55424">
    <property type="entry name" value="FAD/NAD-linked reductases, dimerisation (C-terminal) domain"/>
    <property type="match status" value="1"/>
</dbReference>
<dbReference type="Gene3D" id="3.30.390.30">
    <property type="match status" value="1"/>
</dbReference>
<evidence type="ECO:0000256" key="6">
    <source>
        <dbReference type="ARBA" id="ARBA00022857"/>
    </source>
</evidence>
<dbReference type="InterPro" id="IPR046952">
    <property type="entry name" value="GSHR/TRXR-like"/>
</dbReference>
<evidence type="ECO:0000256" key="11">
    <source>
        <dbReference type="RuleBase" id="RU003691"/>
    </source>
</evidence>
<dbReference type="InterPro" id="IPR036188">
    <property type="entry name" value="FAD/NAD-bd_sf"/>
</dbReference>
<dbReference type="GeneID" id="103013647"/>
<dbReference type="Pfam" id="PF02852">
    <property type="entry name" value="Pyr_redox_dim"/>
    <property type="match status" value="1"/>
</dbReference>
<dbReference type="NCBIfam" id="TIGR01438">
    <property type="entry name" value="TGR"/>
    <property type="match status" value="1"/>
</dbReference>
<keyword evidence="7" id="KW-0712">Selenocysteine</keyword>
<dbReference type="EC" id="1.8.1.9" evidence="3"/>
<protein>
    <recommendedName>
        <fullName evidence="3">thioredoxin-disulfide reductase (NADPH)</fullName>
        <ecNumber evidence="3">1.8.1.9</ecNumber>
    </recommendedName>
</protein>
<name>A0ABM3U9C3_BALAC</name>
<dbReference type="InterPro" id="IPR036249">
    <property type="entry name" value="Thioredoxin-like_sf"/>
</dbReference>
<dbReference type="Proteomes" id="UP001652580">
    <property type="component" value="Chromosome 10"/>
</dbReference>